<accession>A0AAE9GBP7</accession>
<feature type="transmembrane region" description="Helical" evidence="1">
    <location>
        <begin position="20"/>
        <end position="37"/>
    </location>
</feature>
<evidence type="ECO:0000313" key="3">
    <source>
        <dbReference type="Proteomes" id="UP000832072"/>
    </source>
</evidence>
<keyword evidence="1" id="KW-0472">Membrane</keyword>
<sequence length="193" mass="21841">MIKLEFLKAVLEWINTPWKLVGFVLATLILGGAYTVYEYRDSFIQSYISRGTVSMDTTKIPEAVSFLKERDEVNAVYVWSVDLEANRRWLVHSTSKAPEVTSYQLFTDSVQQVQIIVKLLDAQIACSNITDDNIVLNIYKQSGNYMCAVAVPPYMGKFLGIIVVTLNEEPTETVKRELMSRLKLSSATLTKTQ</sequence>
<organism evidence="2 3">
    <name type="scientific">Cronobacter phage LPCS28</name>
    <dbReference type="NCBI Taxonomy" id="2924885"/>
    <lineage>
        <taxon>Viruses</taxon>
        <taxon>Duplodnaviria</taxon>
        <taxon>Heunggongvirae</taxon>
        <taxon>Uroviricota</taxon>
        <taxon>Caudoviricetes</taxon>
        <taxon>Pantevenvirales</taxon>
        <taxon>Straboviridae</taxon>
        <taxon>Nanhuvirus</taxon>
        <taxon>Nanhuvirus LPCS28</taxon>
    </lineage>
</organism>
<dbReference type="EMBL" id="OM638103">
    <property type="protein sequence ID" value="UNY47116.1"/>
    <property type="molecule type" value="Genomic_DNA"/>
</dbReference>
<keyword evidence="1" id="KW-1133">Transmembrane helix</keyword>
<keyword evidence="1" id="KW-0812">Transmembrane</keyword>
<dbReference type="Proteomes" id="UP000832072">
    <property type="component" value="Segment"/>
</dbReference>
<proteinExistence type="predicted"/>
<evidence type="ECO:0000256" key="1">
    <source>
        <dbReference type="SAM" id="Phobius"/>
    </source>
</evidence>
<protein>
    <submittedName>
        <fullName evidence="2">Uncharacterized protein</fullName>
    </submittedName>
</protein>
<keyword evidence="3" id="KW-1185">Reference proteome</keyword>
<name>A0AAE9GBP7_9CAUD</name>
<reference evidence="2 3" key="1">
    <citation type="submission" date="2022-02" db="EMBL/GenBank/DDBJ databases">
        <authorList>
            <person name="Tian F."/>
            <person name="Li J."/>
            <person name="Li F."/>
            <person name="Tong Y."/>
        </authorList>
    </citation>
    <scope>NUCLEOTIDE SEQUENCE [LARGE SCALE GENOMIC DNA]</scope>
</reference>
<gene>
    <name evidence="2" type="ORF">EHEKIMEA_00234</name>
</gene>
<evidence type="ECO:0000313" key="2">
    <source>
        <dbReference type="EMBL" id="UNY47116.1"/>
    </source>
</evidence>